<comment type="pathway">
    <text evidence="1">Amino-acid biosynthesis; L-asparagine biosynthesis; L-asparagine from L-aspartate (L-Gln route): step 1/1.</text>
</comment>
<keyword evidence="11" id="KW-0436">Ligase</keyword>
<keyword evidence="5 9" id="KW-0067">ATP-binding</keyword>
<evidence type="ECO:0000256" key="3">
    <source>
        <dbReference type="ARBA" id="ARBA00012737"/>
    </source>
</evidence>
<dbReference type="InterPro" id="IPR017932">
    <property type="entry name" value="GATase_2_dom"/>
</dbReference>
<dbReference type="PIRSF" id="PIRSF001589">
    <property type="entry name" value="Asn_synthetase_glu-h"/>
    <property type="match status" value="1"/>
</dbReference>
<keyword evidence="12" id="KW-1185">Reference proteome</keyword>
<dbReference type="EMBL" id="RXZH01000007">
    <property type="protein sequence ID" value="RTZ14662.1"/>
    <property type="molecule type" value="Genomic_DNA"/>
</dbReference>
<dbReference type="InterPro" id="IPR001962">
    <property type="entry name" value="Asn_synthase"/>
</dbReference>
<comment type="caution">
    <text evidence="11">The sequence shown here is derived from an EMBL/GenBank/DDBJ whole genome shotgun (WGS) entry which is preliminary data.</text>
</comment>
<dbReference type="InterPro" id="IPR006426">
    <property type="entry name" value="Asn_synth_AEB"/>
</dbReference>
<dbReference type="CDD" id="cd00712">
    <property type="entry name" value="AsnB"/>
    <property type="match status" value="1"/>
</dbReference>
<reference evidence="11 12" key="1">
    <citation type="submission" date="2018-12" db="EMBL/GenBank/DDBJ databases">
        <title>Vibrio sp. isolated from China Sea.</title>
        <authorList>
            <person name="Li Y."/>
        </authorList>
    </citation>
    <scope>NUCLEOTIDE SEQUENCE [LARGE SCALE GENOMIC DNA]</scope>
    <source>
        <strain evidence="11 12">BEI207</strain>
    </source>
</reference>
<evidence type="ECO:0000256" key="7">
    <source>
        <dbReference type="ARBA" id="ARBA00048741"/>
    </source>
</evidence>
<keyword evidence="8" id="KW-0028">Amino-acid biosynthesis</keyword>
<dbReference type="GO" id="GO:0004066">
    <property type="term" value="F:asparagine synthase (glutamine-hydrolyzing) activity"/>
    <property type="evidence" value="ECO:0007669"/>
    <property type="project" value="UniProtKB-EC"/>
</dbReference>
<evidence type="ECO:0000256" key="8">
    <source>
        <dbReference type="PIRSR" id="PIRSR001589-1"/>
    </source>
</evidence>
<dbReference type="OrthoDB" id="9763290at2"/>
<feature type="active site" description="For GATase activity" evidence="8">
    <location>
        <position position="2"/>
    </location>
</feature>
<keyword evidence="4 9" id="KW-0547">Nucleotide-binding</keyword>
<evidence type="ECO:0000256" key="1">
    <source>
        <dbReference type="ARBA" id="ARBA00005187"/>
    </source>
</evidence>
<gene>
    <name evidence="11" type="primary">asnB</name>
    <name evidence="11" type="ORF">EJ063_15225</name>
</gene>
<feature type="binding site" evidence="9">
    <location>
        <position position="285"/>
    </location>
    <ligand>
        <name>ATP</name>
        <dbReference type="ChEBI" id="CHEBI:30616"/>
    </ligand>
</feature>
<dbReference type="Gene3D" id="3.40.50.620">
    <property type="entry name" value="HUPs"/>
    <property type="match status" value="1"/>
</dbReference>
<protein>
    <recommendedName>
        <fullName evidence="3">asparagine synthase (glutamine-hydrolyzing)</fullName>
        <ecNumber evidence="3">6.3.5.4</ecNumber>
    </recommendedName>
</protein>
<dbReference type="Pfam" id="PF13537">
    <property type="entry name" value="GATase_7"/>
    <property type="match status" value="1"/>
</dbReference>
<dbReference type="GO" id="GO:0005524">
    <property type="term" value="F:ATP binding"/>
    <property type="evidence" value="ECO:0007669"/>
    <property type="project" value="UniProtKB-KW"/>
</dbReference>
<evidence type="ECO:0000259" key="10">
    <source>
        <dbReference type="PROSITE" id="PS51278"/>
    </source>
</evidence>
<feature type="binding site" evidence="9">
    <location>
        <position position="96"/>
    </location>
    <ligand>
        <name>L-glutamine</name>
        <dbReference type="ChEBI" id="CHEBI:58359"/>
    </ligand>
</feature>
<dbReference type="NCBIfam" id="TIGR01536">
    <property type="entry name" value="asn_synth_AEB"/>
    <property type="match status" value="1"/>
</dbReference>
<feature type="binding site" evidence="9">
    <location>
        <begin position="364"/>
        <end position="365"/>
    </location>
    <ligand>
        <name>ATP</name>
        <dbReference type="ChEBI" id="CHEBI:30616"/>
    </ligand>
</feature>
<dbReference type="GO" id="GO:0006529">
    <property type="term" value="P:asparagine biosynthetic process"/>
    <property type="evidence" value="ECO:0007669"/>
    <property type="project" value="UniProtKB-KW"/>
</dbReference>
<feature type="domain" description="Glutamine amidotransferase type-2" evidence="10">
    <location>
        <begin position="2"/>
        <end position="209"/>
    </location>
</feature>
<keyword evidence="6 8" id="KW-0315">Glutamine amidotransferase</keyword>
<proteinExistence type="inferred from homology"/>
<evidence type="ECO:0000313" key="11">
    <source>
        <dbReference type="EMBL" id="RTZ14662.1"/>
    </source>
</evidence>
<evidence type="ECO:0000256" key="5">
    <source>
        <dbReference type="ARBA" id="ARBA00022840"/>
    </source>
</evidence>
<evidence type="ECO:0000313" key="12">
    <source>
        <dbReference type="Proteomes" id="UP000268973"/>
    </source>
</evidence>
<dbReference type="InterPro" id="IPR051786">
    <property type="entry name" value="ASN_synthetase/amidase"/>
</dbReference>
<dbReference type="PANTHER" id="PTHR43284">
    <property type="entry name" value="ASPARAGINE SYNTHETASE (GLUTAMINE-HYDROLYZING)"/>
    <property type="match status" value="1"/>
</dbReference>
<dbReference type="InterPro" id="IPR029055">
    <property type="entry name" value="Ntn_hydrolases_N"/>
</dbReference>
<dbReference type="CDD" id="cd01991">
    <property type="entry name" value="Asn_synthase_B_C"/>
    <property type="match status" value="1"/>
</dbReference>
<dbReference type="Pfam" id="PF00733">
    <property type="entry name" value="Asn_synthase"/>
    <property type="match status" value="1"/>
</dbReference>
<dbReference type="GO" id="GO:0005829">
    <property type="term" value="C:cytosol"/>
    <property type="evidence" value="ECO:0007669"/>
    <property type="project" value="TreeGrafter"/>
</dbReference>
<sequence length="624" mass="69927">MCGIVGGVGDVTSDLLDKMLSEIQHRGPDNTDTYHSEGVGLGHARLSIIDLSESSNQPLWDTSRTACIVFNGEIYNYKKLREELLEGGVSFSTQGDAEVLLNTYLKYGVEGLKSVSGIFSFAIWVPERKELFLARDPYGVKPLYYLESENKLYFSSEMKSLIPAIDGEVSINKNALLRTLICLWSPGEETIIAGIKKIKPAYYMKVLNGAVEQYDSYWEWPDYKPNNSLSEQQHSVNTIESIEKAVGEQLVSDVEVGTFLSGGLDSSLLTALASREIPGIKSFTIDSNEGSRGNDGFSDDLPYAKAVASFLKSELNILKASPDITKLLPKMVYHLDELQADPAPLNVLLICEEARRQGIKVLLSGAGGDDIFSGYRRHYAVTKEKYWAGLPKVARRALKGVTSKLSKQNPSLRRVSKAFQYADLEGDERLLSYFFWLDPSIAKGLFVAPEELVEKPFEFITDELNTLNYSDPLEKMLYLERKYFLVDHNFNYTDKMSMAAGVEVRVPFLDKGVIDVASSIPSSLKQKGKVGKSILKKASESILPIDVIYRSKSGFGAPLRSWLKNELSDMVDELLSQEKIQRRGIFKYDAVKDLIEKDRKGIADYSYPIFALLCFEIWCQQFLD</sequence>
<accession>A0A432CTP3</accession>
<dbReference type="InterPro" id="IPR033738">
    <property type="entry name" value="AsnB_N"/>
</dbReference>
<evidence type="ECO:0000256" key="9">
    <source>
        <dbReference type="PIRSR" id="PIRSR001589-2"/>
    </source>
</evidence>
<name>A0A432CTP3_9VIBR</name>
<dbReference type="RefSeq" id="WP_126575207.1">
    <property type="nucleotide sequence ID" value="NZ_RXZH01000007.1"/>
</dbReference>
<dbReference type="Gene3D" id="3.60.20.10">
    <property type="entry name" value="Glutamine Phosphoribosylpyrophosphate, subunit 1, domain 1"/>
    <property type="match status" value="1"/>
</dbReference>
<dbReference type="InterPro" id="IPR014729">
    <property type="entry name" value="Rossmann-like_a/b/a_fold"/>
</dbReference>
<comment type="similarity">
    <text evidence="2">Belongs to the asparagine synthetase family.</text>
</comment>
<evidence type="ECO:0000256" key="4">
    <source>
        <dbReference type="ARBA" id="ARBA00022741"/>
    </source>
</evidence>
<dbReference type="Proteomes" id="UP000268973">
    <property type="component" value="Unassembled WGS sequence"/>
</dbReference>
<dbReference type="AlphaFoldDB" id="A0A432CTP3"/>
<dbReference type="SUPFAM" id="SSF52402">
    <property type="entry name" value="Adenine nucleotide alpha hydrolases-like"/>
    <property type="match status" value="1"/>
</dbReference>
<evidence type="ECO:0000256" key="2">
    <source>
        <dbReference type="ARBA" id="ARBA00005752"/>
    </source>
</evidence>
<dbReference type="EC" id="6.3.5.4" evidence="3"/>
<comment type="catalytic activity">
    <reaction evidence="7">
        <text>L-aspartate + L-glutamine + ATP + H2O = L-asparagine + L-glutamate + AMP + diphosphate + H(+)</text>
        <dbReference type="Rhea" id="RHEA:12228"/>
        <dbReference type="ChEBI" id="CHEBI:15377"/>
        <dbReference type="ChEBI" id="CHEBI:15378"/>
        <dbReference type="ChEBI" id="CHEBI:29985"/>
        <dbReference type="ChEBI" id="CHEBI:29991"/>
        <dbReference type="ChEBI" id="CHEBI:30616"/>
        <dbReference type="ChEBI" id="CHEBI:33019"/>
        <dbReference type="ChEBI" id="CHEBI:58048"/>
        <dbReference type="ChEBI" id="CHEBI:58359"/>
        <dbReference type="ChEBI" id="CHEBI:456215"/>
        <dbReference type="EC" id="6.3.5.4"/>
    </reaction>
</comment>
<organism evidence="11 12">
    <name type="scientific">Vibrio aquaticus</name>
    <dbReference type="NCBI Taxonomy" id="2496559"/>
    <lineage>
        <taxon>Bacteria</taxon>
        <taxon>Pseudomonadati</taxon>
        <taxon>Pseudomonadota</taxon>
        <taxon>Gammaproteobacteria</taxon>
        <taxon>Vibrionales</taxon>
        <taxon>Vibrionaceae</taxon>
        <taxon>Vibrio</taxon>
    </lineage>
</organism>
<dbReference type="SUPFAM" id="SSF56235">
    <property type="entry name" value="N-terminal nucleophile aminohydrolases (Ntn hydrolases)"/>
    <property type="match status" value="1"/>
</dbReference>
<dbReference type="PANTHER" id="PTHR43284:SF1">
    <property type="entry name" value="ASPARAGINE SYNTHETASE"/>
    <property type="match status" value="1"/>
</dbReference>
<dbReference type="PROSITE" id="PS51278">
    <property type="entry name" value="GATASE_TYPE_2"/>
    <property type="match status" value="1"/>
</dbReference>
<keyword evidence="8" id="KW-0061">Asparagine biosynthesis</keyword>
<evidence type="ECO:0000256" key="6">
    <source>
        <dbReference type="ARBA" id="ARBA00022962"/>
    </source>
</evidence>